<dbReference type="InterPro" id="IPR004617">
    <property type="entry name" value="ApaH"/>
</dbReference>
<feature type="domain" description="Calcineurin-like phosphoesterase" evidence="6">
    <location>
        <begin position="2"/>
        <end position="182"/>
    </location>
</feature>
<organism evidence="7 8">
    <name type="scientific">Methylohalomonas lacus</name>
    <dbReference type="NCBI Taxonomy" id="398773"/>
    <lineage>
        <taxon>Bacteria</taxon>
        <taxon>Pseudomonadati</taxon>
        <taxon>Pseudomonadota</taxon>
        <taxon>Gammaproteobacteria</taxon>
        <taxon>Methylohalomonadales</taxon>
        <taxon>Methylohalomonadaceae</taxon>
        <taxon>Methylohalomonas</taxon>
    </lineage>
</organism>
<dbReference type="RefSeq" id="WP_259057000.1">
    <property type="nucleotide sequence ID" value="NZ_JANUCT010000019.1"/>
</dbReference>
<evidence type="ECO:0000259" key="6">
    <source>
        <dbReference type="Pfam" id="PF00149"/>
    </source>
</evidence>
<dbReference type="CDD" id="cd07422">
    <property type="entry name" value="MPP_ApaH"/>
    <property type="match status" value="1"/>
</dbReference>
<dbReference type="InterPro" id="IPR004843">
    <property type="entry name" value="Calcineurin-like_PHP"/>
</dbReference>
<keyword evidence="3 5" id="KW-0378">Hydrolase</keyword>
<dbReference type="InterPro" id="IPR029052">
    <property type="entry name" value="Metallo-depent_PP-like"/>
</dbReference>
<proteinExistence type="inferred from homology"/>
<accession>A0AAE3HMX3</accession>
<dbReference type="PIRSF" id="PIRSF000903">
    <property type="entry name" value="B5n-ttraPtase_sm"/>
    <property type="match status" value="1"/>
</dbReference>
<name>A0AAE3HMX3_9GAMM</name>
<evidence type="ECO:0000256" key="5">
    <source>
        <dbReference type="HAMAP-Rule" id="MF_00199"/>
    </source>
</evidence>
<comment type="catalytic activity">
    <reaction evidence="4 5">
        <text>P(1),P(4)-bis(5'-adenosyl) tetraphosphate + H2O = 2 ADP + 2 H(+)</text>
        <dbReference type="Rhea" id="RHEA:24252"/>
        <dbReference type="ChEBI" id="CHEBI:15377"/>
        <dbReference type="ChEBI" id="CHEBI:15378"/>
        <dbReference type="ChEBI" id="CHEBI:58141"/>
        <dbReference type="ChEBI" id="CHEBI:456216"/>
        <dbReference type="EC" id="3.6.1.41"/>
    </reaction>
</comment>
<protein>
    <recommendedName>
        <fullName evidence="5">Bis(5'-nucleosyl)-tetraphosphatase, symmetrical</fullName>
        <ecNumber evidence="5">3.6.1.41</ecNumber>
    </recommendedName>
    <alternativeName>
        <fullName evidence="5">Ap4A hydrolase</fullName>
    </alternativeName>
    <alternativeName>
        <fullName evidence="5">Diadenosine 5',5'''-P1,P4-tetraphosphate pyrophosphohydrolase</fullName>
    </alternativeName>
    <alternativeName>
        <fullName evidence="5">Diadenosine tetraphosphatase</fullName>
    </alternativeName>
</protein>
<dbReference type="Proteomes" id="UP001204445">
    <property type="component" value="Unassembled WGS sequence"/>
</dbReference>
<dbReference type="EMBL" id="JANUCT010000019">
    <property type="protein sequence ID" value="MCS3904308.1"/>
    <property type="molecule type" value="Genomic_DNA"/>
</dbReference>
<comment type="function">
    <text evidence="1 5">Hydrolyzes diadenosine 5',5'''-P1,P4-tetraphosphate to yield ADP.</text>
</comment>
<evidence type="ECO:0000256" key="2">
    <source>
        <dbReference type="ARBA" id="ARBA00005419"/>
    </source>
</evidence>
<dbReference type="AlphaFoldDB" id="A0AAE3HMX3"/>
<dbReference type="NCBIfam" id="TIGR00668">
    <property type="entry name" value="apaH"/>
    <property type="match status" value="1"/>
</dbReference>
<dbReference type="SUPFAM" id="SSF56300">
    <property type="entry name" value="Metallo-dependent phosphatases"/>
    <property type="match status" value="1"/>
</dbReference>
<comment type="similarity">
    <text evidence="2 5">Belongs to the Ap4A hydrolase family.</text>
</comment>
<comment type="caution">
    <text evidence="7">The sequence shown here is derived from an EMBL/GenBank/DDBJ whole genome shotgun (WGS) entry which is preliminary data.</text>
</comment>
<dbReference type="NCBIfam" id="NF001204">
    <property type="entry name" value="PRK00166.1"/>
    <property type="match status" value="1"/>
</dbReference>
<evidence type="ECO:0000256" key="3">
    <source>
        <dbReference type="ARBA" id="ARBA00022801"/>
    </source>
</evidence>
<evidence type="ECO:0000256" key="4">
    <source>
        <dbReference type="ARBA" id="ARBA00049417"/>
    </source>
</evidence>
<gene>
    <name evidence="5" type="primary">apaH</name>
    <name evidence="7" type="ORF">J2T55_002344</name>
</gene>
<evidence type="ECO:0000313" key="7">
    <source>
        <dbReference type="EMBL" id="MCS3904308.1"/>
    </source>
</evidence>
<dbReference type="GO" id="GO:0008803">
    <property type="term" value="F:bis(5'-nucleosyl)-tetraphosphatase (symmetrical) activity"/>
    <property type="evidence" value="ECO:0007669"/>
    <property type="project" value="UniProtKB-UniRule"/>
</dbReference>
<dbReference type="Pfam" id="PF00149">
    <property type="entry name" value="Metallophos"/>
    <property type="match status" value="1"/>
</dbReference>
<dbReference type="Gene3D" id="3.60.21.10">
    <property type="match status" value="1"/>
</dbReference>
<keyword evidence="8" id="KW-1185">Reference proteome</keyword>
<dbReference type="EC" id="3.6.1.41" evidence="5"/>
<dbReference type="PANTHER" id="PTHR40942">
    <property type="match status" value="1"/>
</dbReference>
<evidence type="ECO:0000313" key="8">
    <source>
        <dbReference type="Proteomes" id="UP001204445"/>
    </source>
</evidence>
<reference evidence="7" key="1">
    <citation type="submission" date="2022-08" db="EMBL/GenBank/DDBJ databases">
        <title>Genomic Encyclopedia of Type Strains, Phase III (KMG-III): the genomes of soil and plant-associated and newly described type strains.</title>
        <authorList>
            <person name="Whitman W."/>
        </authorList>
    </citation>
    <scope>NUCLEOTIDE SEQUENCE</scope>
    <source>
        <strain evidence="7">HMT 1</strain>
    </source>
</reference>
<dbReference type="PANTHER" id="PTHR40942:SF4">
    <property type="entry name" value="CYTOCHROME C5"/>
    <property type="match status" value="1"/>
</dbReference>
<sequence>MSTYAIGDLQGCYQELLDLLDLIEFDDSHDRLWFVGDIINRGPESLETLRFVHALGDTAVTVLGNHDLHLLAVACANAATKKKDTLAAILAAPDRELLLDWLRHRPLLHHDAELGYVMAHAGLPPAWDLARAQTCAAEVSDVLAGSGHVDFLKNIYGNKPDQWDDALTGLERWRYTVNALTRMRYCHIDGRLALEQKGPPGTQDHSLKPWFEIEQRHSRDLKIVFGHWSTLRLYQDDYSTYNVFPLDTGCVWGGALTAMRLEDEKEFSVPSRQPAIHD</sequence>
<dbReference type="HAMAP" id="MF_00199">
    <property type="entry name" value="ApaH"/>
    <property type="match status" value="1"/>
</dbReference>
<evidence type="ECO:0000256" key="1">
    <source>
        <dbReference type="ARBA" id="ARBA00003413"/>
    </source>
</evidence>